<proteinExistence type="inferred from homology"/>
<dbReference type="Pfam" id="PF03741">
    <property type="entry name" value="TerC"/>
    <property type="match status" value="1"/>
</dbReference>
<feature type="transmembrane region" description="Helical" evidence="7">
    <location>
        <begin position="296"/>
        <end position="317"/>
    </location>
</feature>
<feature type="transmembrane region" description="Helical" evidence="7">
    <location>
        <begin position="6"/>
        <end position="26"/>
    </location>
</feature>
<dbReference type="InterPro" id="IPR005496">
    <property type="entry name" value="Integral_membrane_TerC"/>
</dbReference>
<dbReference type="Proteomes" id="UP000540191">
    <property type="component" value="Unassembled WGS sequence"/>
</dbReference>
<comment type="similarity">
    <text evidence="2">Belongs to the TerC family.</text>
</comment>
<feature type="transmembrane region" description="Helical" evidence="7">
    <location>
        <begin position="103"/>
        <end position="126"/>
    </location>
</feature>
<comment type="subcellular location">
    <subcellularLocation>
        <location evidence="1">Membrane</location>
        <topology evidence="1">Multi-pass membrane protein</topology>
    </subcellularLocation>
</comment>
<evidence type="ECO:0000256" key="1">
    <source>
        <dbReference type="ARBA" id="ARBA00004141"/>
    </source>
</evidence>
<gene>
    <name evidence="8" type="ORF">HDA30_000701</name>
</gene>
<evidence type="ECO:0000256" key="5">
    <source>
        <dbReference type="ARBA" id="ARBA00023136"/>
    </source>
</evidence>
<dbReference type="RefSeq" id="WP_158495864.1">
    <property type="nucleotide sequence ID" value="NZ_JACHNA010000001.1"/>
</dbReference>
<feature type="transmembrane region" description="Helical" evidence="7">
    <location>
        <begin position="254"/>
        <end position="276"/>
    </location>
</feature>
<keyword evidence="4 7" id="KW-1133">Transmembrane helix</keyword>
<evidence type="ECO:0000256" key="6">
    <source>
        <dbReference type="SAM" id="MobiDB-lite"/>
    </source>
</evidence>
<keyword evidence="3 7" id="KW-0812">Transmembrane</keyword>
<evidence type="ECO:0000256" key="7">
    <source>
        <dbReference type="SAM" id="Phobius"/>
    </source>
</evidence>
<dbReference type="AlphaFoldDB" id="A0A7W7GN43"/>
<keyword evidence="5 7" id="KW-0472">Membrane</keyword>
<dbReference type="NCBIfam" id="TIGR03718">
    <property type="entry name" value="R_switched_Alx"/>
    <property type="match status" value="1"/>
</dbReference>
<dbReference type="PANTHER" id="PTHR30238:SF0">
    <property type="entry name" value="THYLAKOID MEMBRANE PROTEIN TERC, CHLOROPLASTIC"/>
    <property type="match status" value="1"/>
</dbReference>
<accession>A0A7W7GN43</accession>
<evidence type="ECO:0000256" key="4">
    <source>
        <dbReference type="ARBA" id="ARBA00022989"/>
    </source>
</evidence>
<feature type="transmembrane region" description="Helical" evidence="7">
    <location>
        <begin position="71"/>
        <end position="91"/>
    </location>
</feature>
<keyword evidence="9" id="KW-1185">Reference proteome</keyword>
<dbReference type="EMBL" id="JACHNA010000001">
    <property type="protein sequence ID" value="MBB4735193.1"/>
    <property type="molecule type" value="Genomic_DNA"/>
</dbReference>
<comment type="caution">
    <text evidence="8">The sequence shown here is derived from an EMBL/GenBank/DDBJ whole genome shotgun (WGS) entry which is preliminary data.</text>
</comment>
<dbReference type="InterPro" id="IPR022369">
    <property type="entry name" value="Integral_membrane_TerC_rswitch"/>
</dbReference>
<feature type="transmembrane region" description="Helical" evidence="7">
    <location>
        <begin position="132"/>
        <end position="148"/>
    </location>
</feature>
<dbReference type="GO" id="GO:0016020">
    <property type="term" value="C:membrane"/>
    <property type="evidence" value="ECO:0007669"/>
    <property type="project" value="UniProtKB-SubCell"/>
</dbReference>
<evidence type="ECO:0000313" key="8">
    <source>
        <dbReference type="EMBL" id="MBB4735193.1"/>
    </source>
</evidence>
<feature type="transmembrane region" description="Helical" evidence="7">
    <location>
        <begin position="38"/>
        <end position="59"/>
    </location>
</feature>
<reference evidence="8 9" key="1">
    <citation type="submission" date="2020-08" db="EMBL/GenBank/DDBJ databases">
        <title>Sequencing the genomes of 1000 actinobacteria strains.</title>
        <authorList>
            <person name="Klenk H.-P."/>
        </authorList>
    </citation>
    <scope>NUCLEOTIDE SEQUENCE [LARGE SCALE GENOMIC DNA]</scope>
    <source>
        <strain evidence="8 9">DSM 23974</strain>
    </source>
</reference>
<dbReference type="PANTHER" id="PTHR30238">
    <property type="entry name" value="MEMBRANE BOUND PREDICTED REDOX MODULATOR"/>
    <property type="match status" value="1"/>
</dbReference>
<feature type="transmembrane region" description="Helical" evidence="7">
    <location>
        <begin position="198"/>
        <end position="220"/>
    </location>
</feature>
<sequence length="416" mass="46283">MEINGLTWTITIAVIVGLLAFDYFAHVRKAHTPTIKEAAIWSTVYVGLALAFGLVFFAFGDTQHAVEYYTGYILEKALSVDNLFVFLIIMASFRVPREYQQKVLLFGITFALISRTAFILLGSAIIEMWSDVFYLFGIFLLLVAGNQLKGELAGDDAEDEADNVMVRLAKKLLPASDQYHGDKLFSIENGKKVMTPMLLVMVAIGATDILFAFDSIPAIFGVTQEAYIVFTATAFSLMGLRQLYFLIDGLLDRLVYLSYGLSAILGFIGVKLILHALHENNLPFVNGGENVPVQEIPTLVSLMVVVGILIITVVVSLKSSKGQALIALQNAEKFAYRYQQLPEDCPADERAAAARRMDEWTEKADGLSQKWRDQLLDHKDRYSSIIRTAHETRLSDSDVDDSETSRRIVEQAGPRT</sequence>
<evidence type="ECO:0000256" key="2">
    <source>
        <dbReference type="ARBA" id="ARBA00007511"/>
    </source>
</evidence>
<evidence type="ECO:0000256" key="3">
    <source>
        <dbReference type="ARBA" id="ARBA00022692"/>
    </source>
</evidence>
<feature type="region of interest" description="Disordered" evidence="6">
    <location>
        <begin position="392"/>
        <end position="416"/>
    </location>
</feature>
<name>A0A7W7GN43_9MICC</name>
<organism evidence="8 9">
    <name type="scientific">Micrococcus cohnii</name>
    <dbReference type="NCBI Taxonomy" id="993416"/>
    <lineage>
        <taxon>Bacteria</taxon>
        <taxon>Bacillati</taxon>
        <taxon>Actinomycetota</taxon>
        <taxon>Actinomycetes</taxon>
        <taxon>Micrococcales</taxon>
        <taxon>Micrococcaceae</taxon>
        <taxon>Micrococcus</taxon>
    </lineage>
</organism>
<protein>
    <submittedName>
        <fullName evidence="8">Tellurite resistance protein TerC</fullName>
    </submittedName>
</protein>
<evidence type="ECO:0000313" key="9">
    <source>
        <dbReference type="Proteomes" id="UP000540191"/>
    </source>
</evidence>
<feature type="transmembrane region" description="Helical" evidence="7">
    <location>
        <begin position="226"/>
        <end position="247"/>
    </location>
</feature>